<evidence type="ECO:0000313" key="1">
    <source>
        <dbReference type="Proteomes" id="UP000095283"/>
    </source>
</evidence>
<dbReference type="Proteomes" id="UP000095283">
    <property type="component" value="Unplaced"/>
</dbReference>
<dbReference type="AlphaFoldDB" id="A0A1I7WUN1"/>
<sequence length="52" mass="5667">MAQYYGGVSGLVDSVWSCIYPVISSIGGLNFSALFPVTTIDSLQSWSHRRIS</sequence>
<reference evidence="2" key="1">
    <citation type="submission" date="2016-11" db="UniProtKB">
        <authorList>
            <consortium name="WormBaseParasite"/>
        </authorList>
    </citation>
    <scope>IDENTIFICATION</scope>
</reference>
<keyword evidence="1" id="KW-1185">Reference proteome</keyword>
<evidence type="ECO:0000313" key="2">
    <source>
        <dbReference type="WBParaSite" id="Hba_08886"/>
    </source>
</evidence>
<proteinExistence type="predicted"/>
<organism evidence="1 2">
    <name type="scientific">Heterorhabditis bacteriophora</name>
    <name type="common">Entomopathogenic nematode worm</name>
    <dbReference type="NCBI Taxonomy" id="37862"/>
    <lineage>
        <taxon>Eukaryota</taxon>
        <taxon>Metazoa</taxon>
        <taxon>Ecdysozoa</taxon>
        <taxon>Nematoda</taxon>
        <taxon>Chromadorea</taxon>
        <taxon>Rhabditida</taxon>
        <taxon>Rhabditina</taxon>
        <taxon>Rhabditomorpha</taxon>
        <taxon>Strongyloidea</taxon>
        <taxon>Heterorhabditidae</taxon>
        <taxon>Heterorhabditis</taxon>
    </lineage>
</organism>
<dbReference type="WBParaSite" id="Hba_08886">
    <property type="protein sequence ID" value="Hba_08886"/>
    <property type="gene ID" value="Hba_08886"/>
</dbReference>
<name>A0A1I7WUN1_HETBA</name>
<accession>A0A1I7WUN1</accession>
<protein>
    <submittedName>
        <fullName evidence="2">Uncharacterized protein</fullName>
    </submittedName>
</protein>